<name>A0A4Y2RJ79_ARAVE</name>
<dbReference type="OrthoDB" id="7607518at2759"/>
<keyword evidence="2" id="KW-1185">Reference proteome</keyword>
<protein>
    <submittedName>
        <fullName evidence="1">Uncharacterized protein</fullName>
    </submittedName>
</protein>
<proteinExistence type="predicted"/>
<dbReference type="EMBL" id="BGPR01017319">
    <property type="protein sequence ID" value="GBN75763.1"/>
    <property type="molecule type" value="Genomic_DNA"/>
</dbReference>
<comment type="caution">
    <text evidence="1">The sequence shown here is derived from an EMBL/GenBank/DDBJ whole genome shotgun (WGS) entry which is preliminary data.</text>
</comment>
<organism evidence="1 2">
    <name type="scientific">Araneus ventricosus</name>
    <name type="common">Orbweaver spider</name>
    <name type="synonym">Epeira ventricosa</name>
    <dbReference type="NCBI Taxonomy" id="182803"/>
    <lineage>
        <taxon>Eukaryota</taxon>
        <taxon>Metazoa</taxon>
        <taxon>Ecdysozoa</taxon>
        <taxon>Arthropoda</taxon>
        <taxon>Chelicerata</taxon>
        <taxon>Arachnida</taxon>
        <taxon>Araneae</taxon>
        <taxon>Araneomorphae</taxon>
        <taxon>Entelegynae</taxon>
        <taxon>Araneoidea</taxon>
        <taxon>Araneidae</taxon>
        <taxon>Araneus</taxon>
    </lineage>
</organism>
<gene>
    <name evidence="1" type="ORF">AVEN_2708_1</name>
</gene>
<dbReference type="AlphaFoldDB" id="A0A4Y2RJ79"/>
<dbReference type="Proteomes" id="UP000499080">
    <property type="component" value="Unassembled WGS sequence"/>
</dbReference>
<evidence type="ECO:0000313" key="1">
    <source>
        <dbReference type="EMBL" id="GBN75763.1"/>
    </source>
</evidence>
<sequence>MKLKQSFQNLADCGGGGRLIGKMSMIVSLAKVRGLEVDRNDIYQRVEEHNKDLNTEELTKLHCASQQEVMEESLSEKEEVTAKQQSSSAIREMLKSWETVASNIEKHHSNVVVVMRATNLFYDIFVIF</sequence>
<evidence type="ECO:0000313" key="2">
    <source>
        <dbReference type="Proteomes" id="UP000499080"/>
    </source>
</evidence>
<accession>A0A4Y2RJ79</accession>
<reference evidence="1 2" key="1">
    <citation type="journal article" date="2019" name="Sci. Rep.">
        <title>Orb-weaving spider Araneus ventricosus genome elucidates the spidroin gene catalogue.</title>
        <authorList>
            <person name="Kono N."/>
            <person name="Nakamura H."/>
            <person name="Ohtoshi R."/>
            <person name="Moran D.A.P."/>
            <person name="Shinohara A."/>
            <person name="Yoshida Y."/>
            <person name="Fujiwara M."/>
            <person name="Mori M."/>
            <person name="Tomita M."/>
            <person name="Arakawa K."/>
        </authorList>
    </citation>
    <scope>NUCLEOTIDE SEQUENCE [LARGE SCALE GENOMIC DNA]</scope>
</reference>